<gene>
    <name evidence="1" type="ORF">MRB53_008126</name>
</gene>
<reference evidence="1 2" key="1">
    <citation type="journal article" date="2022" name="Hortic Res">
        <title>A haplotype resolved chromosomal level avocado genome allows analysis of novel avocado genes.</title>
        <authorList>
            <person name="Nath O."/>
            <person name="Fletcher S.J."/>
            <person name="Hayward A."/>
            <person name="Shaw L.M."/>
            <person name="Masouleh A.K."/>
            <person name="Furtado A."/>
            <person name="Henry R.J."/>
            <person name="Mitter N."/>
        </authorList>
    </citation>
    <scope>NUCLEOTIDE SEQUENCE [LARGE SCALE GENOMIC DNA]</scope>
    <source>
        <strain evidence="2">cv. Hass</strain>
    </source>
</reference>
<proteinExistence type="predicted"/>
<comment type="caution">
    <text evidence="1">The sequence shown here is derived from an EMBL/GenBank/DDBJ whole genome shotgun (WGS) entry which is preliminary data.</text>
</comment>
<keyword evidence="2" id="KW-1185">Reference proteome</keyword>
<name>A0ACC2MLX4_PERAE</name>
<accession>A0ACC2MLX4</accession>
<evidence type="ECO:0000313" key="2">
    <source>
        <dbReference type="Proteomes" id="UP001234297"/>
    </source>
</evidence>
<evidence type="ECO:0000313" key="1">
    <source>
        <dbReference type="EMBL" id="KAJ8646378.1"/>
    </source>
</evidence>
<dbReference type="EMBL" id="CM056810">
    <property type="protein sequence ID" value="KAJ8646378.1"/>
    <property type="molecule type" value="Genomic_DNA"/>
</dbReference>
<organism evidence="1 2">
    <name type="scientific">Persea americana</name>
    <name type="common">Avocado</name>
    <dbReference type="NCBI Taxonomy" id="3435"/>
    <lineage>
        <taxon>Eukaryota</taxon>
        <taxon>Viridiplantae</taxon>
        <taxon>Streptophyta</taxon>
        <taxon>Embryophyta</taxon>
        <taxon>Tracheophyta</taxon>
        <taxon>Spermatophyta</taxon>
        <taxon>Magnoliopsida</taxon>
        <taxon>Magnoliidae</taxon>
        <taxon>Laurales</taxon>
        <taxon>Lauraceae</taxon>
        <taxon>Persea</taxon>
    </lineage>
</organism>
<sequence length="252" mass="28420">MDRHIRVFLRRVSCIFLSIGTLTLFLLFAQPPSYCLRRALTPFPKSSCESNLRRLPLPPSKLHTSRPWLARQRSYSTFFRSSVLNRRPDLLSTSSKVLCVSAGAGHQILALYSLGVGEVTGVEIVDSPPLVQRADPHNLPFFDGIFDLAFSAHLQEAMFPDRYAREMERTVRKGGACVVVVDRMMGGREEEMMRRIRGMFRRSRFAGAWNVTLLGTEMTQIVMRVTGNNSSNNPTISVSNPNSKPKPKSYLI</sequence>
<protein>
    <submittedName>
        <fullName evidence="1">Uncharacterized protein</fullName>
    </submittedName>
</protein>
<dbReference type="Proteomes" id="UP001234297">
    <property type="component" value="Chromosome 2"/>
</dbReference>